<accession>A0A511X276</accession>
<dbReference type="RefSeq" id="WP_089802060.1">
    <property type="nucleotide sequence ID" value="NZ_BJYE01000017.1"/>
</dbReference>
<gene>
    <name evidence="2" type="ORF">HAL01_15180</name>
</gene>
<protein>
    <recommendedName>
        <fullName evidence="4">YwdI family protein</fullName>
    </recommendedName>
</protein>
<reference evidence="2 3" key="1">
    <citation type="submission" date="2019-07" db="EMBL/GenBank/DDBJ databases">
        <title>Whole genome shotgun sequence of Halolactibacillus alkaliphilus NBRC 103919.</title>
        <authorList>
            <person name="Hosoyama A."/>
            <person name="Uohara A."/>
            <person name="Ohji S."/>
            <person name="Ichikawa N."/>
        </authorList>
    </citation>
    <scope>NUCLEOTIDE SEQUENCE [LARGE SCALE GENOMIC DNA]</scope>
    <source>
        <strain evidence="2 3">NBRC 103919</strain>
    </source>
</reference>
<name>A0A511X276_9BACI</name>
<evidence type="ECO:0000256" key="1">
    <source>
        <dbReference type="SAM" id="MobiDB-lite"/>
    </source>
</evidence>
<proteinExistence type="predicted"/>
<dbReference type="Pfam" id="PF17261">
    <property type="entry name" value="DUF5327"/>
    <property type="match status" value="1"/>
</dbReference>
<feature type="region of interest" description="Disordered" evidence="1">
    <location>
        <begin position="77"/>
        <end position="105"/>
    </location>
</feature>
<keyword evidence="3" id="KW-1185">Reference proteome</keyword>
<evidence type="ECO:0000313" key="3">
    <source>
        <dbReference type="Proteomes" id="UP000321400"/>
    </source>
</evidence>
<dbReference type="Proteomes" id="UP000321400">
    <property type="component" value="Unassembled WGS sequence"/>
</dbReference>
<sequence length="105" mass="11491">MINTDDVIKKIQHQATLALQETSENKKEGYLYSIQALTELVLEGKSTPGLTSASPGATKISPHVDARELKMMMGNMDQASTKAKTQVDETTEDRFEQGSGSLLDF</sequence>
<organism evidence="2 3">
    <name type="scientific">Halolactibacillus alkaliphilus</name>
    <dbReference type="NCBI Taxonomy" id="442899"/>
    <lineage>
        <taxon>Bacteria</taxon>
        <taxon>Bacillati</taxon>
        <taxon>Bacillota</taxon>
        <taxon>Bacilli</taxon>
        <taxon>Bacillales</taxon>
        <taxon>Bacillaceae</taxon>
        <taxon>Halolactibacillus</taxon>
    </lineage>
</organism>
<dbReference type="OrthoDB" id="2973514at2"/>
<dbReference type="AlphaFoldDB" id="A0A511X276"/>
<dbReference type="InterPro" id="IPR035218">
    <property type="entry name" value="DUF5327"/>
</dbReference>
<comment type="caution">
    <text evidence="2">The sequence shown here is derived from an EMBL/GenBank/DDBJ whole genome shotgun (WGS) entry which is preliminary data.</text>
</comment>
<evidence type="ECO:0008006" key="4">
    <source>
        <dbReference type="Google" id="ProtNLM"/>
    </source>
</evidence>
<dbReference type="EMBL" id="BJYE01000017">
    <property type="protein sequence ID" value="GEN57054.1"/>
    <property type="molecule type" value="Genomic_DNA"/>
</dbReference>
<evidence type="ECO:0000313" key="2">
    <source>
        <dbReference type="EMBL" id="GEN57054.1"/>
    </source>
</evidence>